<evidence type="ECO:0000259" key="3">
    <source>
        <dbReference type="Pfam" id="PF12852"/>
    </source>
</evidence>
<feature type="region of interest" description="Disordered" evidence="2">
    <location>
        <begin position="90"/>
        <end position="119"/>
    </location>
</feature>
<keyword evidence="1" id="KW-0238">DNA-binding</keyword>
<dbReference type="Proteomes" id="UP001152604">
    <property type="component" value="Unassembled WGS sequence"/>
</dbReference>
<dbReference type="Pfam" id="PF12852">
    <property type="entry name" value="Cupin_6"/>
    <property type="match status" value="1"/>
</dbReference>
<gene>
    <name evidence="4" type="ORF">MES4922_120100</name>
</gene>
<feature type="domain" description="AraC-type transcription regulator ligand-binding" evidence="3">
    <location>
        <begin position="2"/>
        <end position="106"/>
    </location>
</feature>
<organism evidence="4 5">
    <name type="scientific">Mesorhizobium ventifaucium</name>
    <dbReference type="NCBI Taxonomy" id="666020"/>
    <lineage>
        <taxon>Bacteria</taxon>
        <taxon>Pseudomonadati</taxon>
        <taxon>Pseudomonadota</taxon>
        <taxon>Alphaproteobacteria</taxon>
        <taxon>Hyphomicrobiales</taxon>
        <taxon>Phyllobacteriaceae</taxon>
        <taxon>Mesorhizobium</taxon>
    </lineage>
</organism>
<protein>
    <recommendedName>
        <fullName evidence="3">AraC-type transcription regulator ligand-binding domain-containing protein</fullName>
    </recommendedName>
</protein>
<dbReference type="EMBL" id="CAKXZS010000004">
    <property type="protein sequence ID" value="CAH2395339.1"/>
    <property type="molecule type" value="Genomic_DNA"/>
</dbReference>
<evidence type="ECO:0000256" key="1">
    <source>
        <dbReference type="ARBA" id="ARBA00023125"/>
    </source>
</evidence>
<dbReference type="InterPro" id="IPR011051">
    <property type="entry name" value="RmlC_Cupin_sf"/>
</dbReference>
<dbReference type="RefSeq" id="WP_254023343.1">
    <property type="nucleotide sequence ID" value="NZ_CAKXZS010000004.1"/>
</dbReference>
<keyword evidence="5" id="KW-1185">Reference proteome</keyword>
<proteinExistence type="predicted"/>
<sequence>MDALLDIVRAMRLTGGVFLEAEFTASWCISSKIAPEDCRPFTPEPRHIIGFHYITAGRCLLKVDGQQPMVVERGQLIVLPRNDEHVLASASNLRPVKLPSSDPTGAGRGLSENRLRRGR</sequence>
<name>A0ABN8JB48_9HYPH</name>
<dbReference type="InterPro" id="IPR032783">
    <property type="entry name" value="AraC_lig"/>
</dbReference>
<accession>A0ABN8JB48</accession>
<evidence type="ECO:0000256" key="2">
    <source>
        <dbReference type="SAM" id="MobiDB-lite"/>
    </source>
</evidence>
<dbReference type="SUPFAM" id="SSF51182">
    <property type="entry name" value="RmlC-like cupins"/>
    <property type="match status" value="1"/>
</dbReference>
<reference evidence="4" key="1">
    <citation type="submission" date="2022-03" db="EMBL/GenBank/DDBJ databases">
        <authorList>
            <person name="Brunel B."/>
        </authorList>
    </citation>
    <scope>NUCLEOTIDE SEQUENCE</scope>
    <source>
        <strain evidence="4">STM4922sample</strain>
    </source>
</reference>
<comment type="caution">
    <text evidence="4">The sequence shown here is derived from an EMBL/GenBank/DDBJ whole genome shotgun (WGS) entry which is preliminary data.</text>
</comment>
<evidence type="ECO:0000313" key="4">
    <source>
        <dbReference type="EMBL" id="CAH2395339.1"/>
    </source>
</evidence>
<evidence type="ECO:0000313" key="5">
    <source>
        <dbReference type="Proteomes" id="UP001152604"/>
    </source>
</evidence>